<name>A0ABU2ZM96_9ALTE</name>
<protein>
    <submittedName>
        <fullName evidence="1">Aspartyl protease family protein</fullName>
    </submittedName>
</protein>
<sequence length="411" mass="46089">MYKFFSSVAVVYCSFALAGCGIVNKVRLMNANNGIEPIWEQNQTIATPEADYVYAKPYIYVSIDGVKKVKLLIDTGSSISMLFDTPKIKQLQLEQGYELTIGGYGGHQHTPAFQTKINTLVIDSIAYKDVNFGYIPLSETRFFIRPDQAGFDGVVGNDILKDLVWYFNRDANLVTVHKTLPKAISNMKPEWIPFDTFFGKISFPAKITFSDHVLERDIILDTGSRYHMSINDAYFGGGKAFPSPSIQSAGYSLSGMATHFKANTPLVEVGNLRLENVVTNIIQEDEDDFWTLGSALLSQYEIVIDYPNMRLAFIQRKGHSFKSQYNLLGLELRKLQNGNFVVVYSSPDLPAKALNFKIGTEINKINGVKSQLYTVDEWQELASKEGLFEFCVHESDICERVSAAPIEGFSM</sequence>
<evidence type="ECO:0000313" key="1">
    <source>
        <dbReference type="EMBL" id="MDT0593740.1"/>
    </source>
</evidence>
<dbReference type="Gene3D" id="2.40.70.10">
    <property type="entry name" value="Acid Proteases"/>
    <property type="match status" value="1"/>
</dbReference>
<accession>A0ABU2ZM96</accession>
<keyword evidence="1" id="KW-0645">Protease</keyword>
<comment type="caution">
    <text evidence="1">The sequence shown here is derived from an EMBL/GenBank/DDBJ whole genome shotgun (WGS) entry which is preliminary data.</text>
</comment>
<dbReference type="GO" id="GO:0006508">
    <property type="term" value="P:proteolysis"/>
    <property type="evidence" value="ECO:0007669"/>
    <property type="project" value="UniProtKB-KW"/>
</dbReference>
<keyword evidence="1" id="KW-0378">Hydrolase</keyword>
<keyword evidence="2" id="KW-1185">Reference proteome</keyword>
<proteinExistence type="predicted"/>
<dbReference type="Pfam" id="PF13650">
    <property type="entry name" value="Asp_protease_2"/>
    <property type="match status" value="1"/>
</dbReference>
<dbReference type="Proteomes" id="UP001253545">
    <property type="component" value="Unassembled WGS sequence"/>
</dbReference>
<evidence type="ECO:0000313" key="2">
    <source>
        <dbReference type="Proteomes" id="UP001253545"/>
    </source>
</evidence>
<dbReference type="EMBL" id="JAVRHX010000001">
    <property type="protein sequence ID" value="MDT0593740.1"/>
    <property type="molecule type" value="Genomic_DNA"/>
</dbReference>
<dbReference type="PROSITE" id="PS51257">
    <property type="entry name" value="PROKAR_LIPOPROTEIN"/>
    <property type="match status" value="1"/>
</dbReference>
<reference evidence="1 2" key="1">
    <citation type="submission" date="2023-09" db="EMBL/GenBank/DDBJ databases">
        <authorList>
            <person name="Rey-Velasco X."/>
        </authorList>
    </citation>
    <scope>NUCLEOTIDE SEQUENCE [LARGE SCALE GENOMIC DNA]</scope>
    <source>
        <strain evidence="1 2">P117</strain>
    </source>
</reference>
<dbReference type="InterPro" id="IPR021109">
    <property type="entry name" value="Peptidase_aspartic_dom_sf"/>
</dbReference>
<dbReference type="SUPFAM" id="SSF50630">
    <property type="entry name" value="Acid proteases"/>
    <property type="match status" value="1"/>
</dbReference>
<gene>
    <name evidence="1" type="ORF">RM552_02635</name>
</gene>
<dbReference type="RefSeq" id="WP_311367243.1">
    <property type="nucleotide sequence ID" value="NZ_JAVRHX010000001.1"/>
</dbReference>
<dbReference type="GO" id="GO:0008233">
    <property type="term" value="F:peptidase activity"/>
    <property type="evidence" value="ECO:0007669"/>
    <property type="project" value="UniProtKB-KW"/>
</dbReference>
<organism evidence="1 2">
    <name type="scientific">Glaciecola petra</name>
    <dbReference type="NCBI Taxonomy" id="3075602"/>
    <lineage>
        <taxon>Bacteria</taxon>
        <taxon>Pseudomonadati</taxon>
        <taxon>Pseudomonadota</taxon>
        <taxon>Gammaproteobacteria</taxon>
        <taxon>Alteromonadales</taxon>
        <taxon>Alteromonadaceae</taxon>
        <taxon>Glaciecola</taxon>
    </lineage>
</organism>